<dbReference type="GO" id="GO:0046872">
    <property type="term" value="F:metal ion binding"/>
    <property type="evidence" value="ECO:0007669"/>
    <property type="project" value="UniProtKB-KW"/>
</dbReference>
<gene>
    <name evidence="10" type="ORF">DW839_27665</name>
    <name evidence="9" type="ORF">DWW02_17625</name>
</gene>
<evidence type="ECO:0000256" key="1">
    <source>
        <dbReference type="ARBA" id="ARBA00001941"/>
    </source>
</evidence>
<dbReference type="RefSeq" id="WP_002568961.1">
    <property type="nucleotide sequence ID" value="NZ_CABKUK010000003.1"/>
</dbReference>
<dbReference type="NCBIfam" id="TIGR01910">
    <property type="entry name" value="DapE-ArgE"/>
    <property type="match status" value="1"/>
</dbReference>
<dbReference type="KEGG" id="cbol:CGC65_28630"/>
<comment type="similarity">
    <text evidence="3">Belongs to the peptidase M20A family.</text>
</comment>
<dbReference type="Proteomes" id="UP000283975">
    <property type="component" value="Unassembled WGS sequence"/>
</dbReference>
<comment type="cofactor">
    <cofactor evidence="1">
        <name>Co(2+)</name>
        <dbReference type="ChEBI" id="CHEBI:48828"/>
    </cofactor>
</comment>
<keyword evidence="4" id="KW-0479">Metal-binding</keyword>
<dbReference type="Gene3D" id="3.30.70.360">
    <property type="match status" value="1"/>
</dbReference>
<dbReference type="CDD" id="cd08659">
    <property type="entry name" value="M20_ArgE_DapE-like"/>
    <property type="match status" value="1"/>
</dbReference>
<dbReference type="PANTHER" id="PTHR43808:SF32">
    <property type="entry name" value="ARGE_DAPE-RELATED DEACYLASE"/>
    <property type="match status" value="1"/>
</dbReference>
<dbReference type="Proteomes" id="UP000284543">
    <property type="component" value="Unassembled WGS sequence"/>
</dbReference>
<dbReference type="GO" id="GO:0016787">
    <property type="term" value="F:hydrolase activity"/>
    <property type="evidence" value="ECO:0007669"/>
    <property type="project" value="UniProtKB-KW"/>
</dbReference>
<proteinExistence type="inferred from homology"/>
<dbReference type="SUPFAM" id="SSF53187">
    <property type="entry name" value="Zn-dependent exopeptidases"/>
    <property type="match status" value="1"/>
</dbReference>
<name>A0A412Z3K5_9FIRM</name>
<evidence type="ECO:0000313" key="11">
    <source>
        <dbReference type="Proteomes" id="UP000283975"/>
    </source>
</evidence>
<feature type="domain" description="Peptidase M20 dimerisation" evidence="8">
    <location>
        <begin position="186"/>
        <end position="315"/>
    </location>
</feature>
<keyword evidence="6" id="KW-0862">Zinc</keyword>
<reference evidence="11 12" key="1">
    <citation type="submission" date="2018-08" db="EMBL/GenBank/DDBJ databases">
        <title>A genome reference for cultivated species of the human gut microbiota.</title>
        <authorList>
            <person name="Zou Y."/>
            <person name="Xue W."/>
            <person name="Luo G."/>
        </authorList>
    </citation>
    <scope>NUCLEOTIDE SEQUENCE [LARGE SCALE GENOMIC DNA]</scope>
    <source>
        <strain evidence="9 12">AF14-18</strain>
        <strain evidence="10 11">AM35-14</strain>
    </source>
</reference>
<evidence type="ECO:0000313" key="12">
    <source>
        <dbReference type="Proteomes" id="UP000284543"/>
    </source>
</evidence>
<dbReference type="InterPro" id="IPR011650">
    <property type="entry name" value="Peptidase_M20_dimer"/>
</dbReference>
<evidence type="ECO:0000256" key="6">
    <source>
        <dbReference type="ARBA" id="ARBA00022833"/>
    </source>
</evidence>
<evidence type="ECO:0000256" key="5">
    <source>
        <dbReference type="ARBA" id="ARBA00022801"/>
    </source>
</evidence>
<dbReference type="EMBL" id="QRZM01000007">
    <property type="protein sequence ID" value="RGV74479.1"/>
    <property type="molecule type" value="Genomic_DNA"/>
</dbReference>
<dbReference type="InterPro" id="IPR002933">
    <property type="entry name" value="Peptidase_M20"/>
</dbReference>
<organism evidence="9 12">
    <name type="scientific">Enterocloster bolteae</name>
    <dbReference type="NCBI Taxonomy" id="208479"/>
    <lineage>
        <taxon>Bacteria</taxon>
        <taxon>Bacillati</taxon>
        <taxon>Bacillota</taxon>
        <taxon>Clostridia</taxon>
        <taxon>Lachnospirales</taxon>
        <taxon>Lachnospiraceae</taxon>
        <taxon>Enterocloster</taxon>
    </lineage>
</organism>
<dbReference type="Pfam" id="PF07687">
    <property type="entry name" value="M20_dimer"/>
    <property type="match status" value="1"/>
</dbReference>
<evidence type="ECO:0000256" key="4">
    <source>
        <dbReference type="ARBA" id="ARBA00022723"/>
    </source>
</evidence>
<dbReference type="SUPFAM" id="SSF55031">
    <property type="entry name" value="Bacterial exopeptidase dimerisation domain"/>
    <property type="match status" value="1"/>
</dbReference>
<evidence type="ECO:0000256" key="7">
    <source>
        <dbReference type="ARBA" id="ARBA00023285"/>
    </source>
</evidence>
<dbReference type="Pfam" id="PF01546">
    <property type="entry name" value="Peptidase_M20"/>
    <property type="match status" value="1"/>
</dbReference>
<dbReference type="InterPro" id="IPR036264">
    <property type="entry name" value="Bact_exopeptidase_dim_dom"/>
</dbReference>
<comment type="cofactor">
    <cofactor evidence="2">
        <name>Zn(2+)</name>
        <dbReference type="ChEBI" id="CHEBI:29105"/>
    </cofactor>
</comment>
<evidence type="ECO:0000313" key="10">
    <source>
        <dbReference type="EMBL" id="RHC49293.1"/>
    </source>
</evidence>
<comment type="caution">
    <text evidence="9">The sequence shown here is derived from an EMBL/GenBank/DDBJ whole genome shotgun (WGS) entry which is preliminary data.</text>
</comment>
<sequence length="417" mass="45295">MRKENLISMVEDRKDELIDLVSRLIRINSENPTGTQREVVDFVEKYLEKAGIAYEETGENPDYPCVVARMGSDDGYSLIFNGHVDVVPAGDRGLWDFDPFCGTVTDSQILGRGTSDMKAGVAGVLFAMALLKESNVCLKGNIRLHIVSDEESGGEYGSAWLCEHGYAKGANGCLVAEPTSMATIEIGQKGGMLLTIRAHGKAAHGSLGNYKGENAILKMAKVLPLVEKLTRISGHFSDRQLKPLADSKMIAEDKNEIPGLGSVIDHVTTNIGLIQGGTRHNMVPDCCEAVVDCRLPIGVSQDEIAACVEEIRRESGVDGVDFELNYRSEPNFTDHEDPLVLAVKKNVEAFLGTQVVPAYQWASSDARDYRRQGIPTIQFGPSNTVGIHSYNETVEIEDVVTAAKAYVAAVCDLMGIE</sequence>
<protein>
    <submittedName>
        <fullName evidence="9">M20 family peptidase</fullName>
    </submittedName>
</protein>
<dbReference type="Gene3D" id="1.10.150.900">
    <property type="match status" value="1"/>
</dbReference>
<keyword evidence="7" id="KW-0170">Cobalt</keyword>
<evidence type="ECO:0000313" key="9">
    <source>
        <dbReference type="EMBL" id="RGV74479.1"/>
    </source>
</evidence>
<keyword evidence="5" id="KW-0378">Hydrolase</keyword>
<dbReference type="InterPro" id="IPR050072">
    <property type="entry name" value="Peptidase_M20A"/>
</dbReference>
<evidence type="ECO:0000256" key="2">
    <source>
        <dbReference type="ARBA" id="ARBA00001947"/>
    </source>
</evidence>
<evidence type="ECO:0000256" key="3">
    <source>
        <dbReference type="ARBA" id="ARBA00006247"/>
    </source>
</evidence>
<dbReference type="InterPro" id="IPR010182">
    <property type="entry name" value="ArgE/DapE"/>
</dbReference>
<dbReference type="Gene3D" id="3.40.630.10">
    <property type="entry name" value="Zn peptidases"/>
    <property type="match status" value="1"/>
</dbReference>
<dbReference type="EMBL" id="QSHZ01000043">
    <property type="protein sequence ID" value="RHC49293.1"/>
    <property type="molecule type" value="Genomic_DNA"/>
</dbReference>
<dbReference type="PIRSF" id="PIRSF036696">
    <property type="entry name" value="ACY-1"/>
    <property type="match status" value="1"/>
</dbReference>
<evidence type="ECO:0000259" key="8">
    <source>
        <dbReference type="Pfam" id="PF07687"/>
    </source>
</evidence>
<dbReference type="AlphaFoldDB" id="A0A412Z3K5"/>
<dbReference type="PANTHER" id="PTHR43808">
    <property type="entry name" value="ACETYLORNITHINE DEACETYLASE"/>
    <property type="match status" value="1"/>
</dbReference>
<accession>A0A412Z3K5</accession>